<dbReference type="HOGENOM" id="CLU_1810794_0_0_1"/>
<organism evidence="2 3">
    <name type="scientific">Piloderma croceum (strain F 1598)</name>
    <dbReference type="NCBI Taxonomy" id="765440"/>
    <lineage>
        <taxon>Eukaryota</taxon>
        <taxon>Fungi</taxon>
        <taxon>Dikarya</taxon>
        <taxon>Basidiomycota</taxon>
        <taxon>Agaricomycotina</taxon>
        <taxon>Agaricomycetes</taxon>
        <taxon>Agaricomycetidae</taxon>
        <taxon>Atheliales</taxon>
        <taxon>Atheliaceae</taxon>
        <taxon>Piloderma</taxon>
    </lineage>
</organism>
<dbReference type="EMBL" id="KN833266">
    <property type="protein sequence ID" value="KIM71581.1"/>
    <property type="molecule type" value="Genomic_DNA"/>
</dbReference>
<dbReference type="AlphaFoldDB" id="A0A0C3EUU6"/>
<reference evidence="3" key="2">
    <citation type="submission" date="2015-01" db="EMBL/GenBank/DDBJ databases">
        <title>Evolutionary Origins and Diversification of the Mycorrhizal Mutualists.</title>
        <authorList>
            <consortium name="DOE Joint Genome Institute"/>
            <consortium name="Mycorrhizal Genomics Consortium"/>
            <person name="Kohler A."/>
            <person name="Kuo A."/>
            <person name="Nagy L.G."/>
            <person name="Floudas D."/>
            <person name="Copeland A."/>
            <person name="Barry K.W."/>
            <person name="Cichocki N."/>
            <person name="Veneault-Fourrey C."/>
            <person name="LaButti K."/>
            <person name="Lindquist E.A."/>
            <person name="Lipzen A."/>
            <person name="Lundell T."/>
            <person name="Morin E."/>
            <person name="Murat C."/>
            <person name="Riley R."/>
            <person name="Ohm R."/>
            <person name="Sun H."/>
            <person name="Tunlid A."/>
            <person name="Henrissat B."/>
            <person name="Grigoriev I.V."/>
            <person name="Hibbett D.S."/>
            <person name="Martin F."/>
        </authorList>
    </citation>
    <scope>NUCLEOTIDE SEQUENCE [LARGE SCALE GENOMIC DNA]</scope>
    <source>
        <strain evidence="3">F 1598</strain>
    </source>
</reference>
<reference evidence="2 3" key="1">
    <citation type="submission" date="2014-04" db="EMBL/GenBank/DDBJ databases">
        <authorList>
            <consortium name="DOE Joint Genome Institute"/>
            <person name="Kuo A."/>
            <person name="Tarkka M."/>
            <person name="Buscot F."/>
            <person name="Kohler A."/>
            <person name="Nagy L.G."/>
            <person name="Floudas D."/>
            <person name="Copeland A."/>
            <person name="Barry K.W."/>
            <person name="Cichocki N."/>
            <person name="Veneault-Fourrey C."/>
            <person name="LaButti K."/>
            <person name="Lindquist E.A."/>
            <person name="Lipzen A."/>
            <person name="Lundell T."/>
            <person name="Morin E."/>
            <person name="Murat C."/>
            <person name="Sun H."/>
            <person name="Tunlid A."/>
            <person name="Henrissat B."/>
            <person name="Grigoriev I.V."/>
            <person name="Hibbett D.S."/>
            <person name="Martin F."/>
            <person name="Nordberg H.P."/>
            <person name="Cantor M.N."/>
            <person name="Hua S.X."/>
        </authorList>
    </citation>
    <scope>NUCLEOTIDE SEQUENCE [LARGE SCALE GENOMIC DNA]</scope>
    <source>
        <strain evidence="2 3">F 1598</strain>
    </source>
</reference>
<feature type="non-terminal residue" evidence="2">
    <location>
        <position position="1"/>
    </location>
</feature>
<evidence type="ECO:0000313" key="3">
    <source>
        <dbReference type="Proteomes" id="UP000054166"/>
    </source>
</evidence>
<feature type="region of interest" description="Disordered" evidence="1">
    <location>
        <begin position="34"/>
        <end position="65"/>
    </location>
</feature>
<evidence type="ECO:0000256" key="1">
    <source>
        <dbReference type="SAM" id="MobiDB-lite"/>
    </source>
</evidence>
<feature type="region of interest" description="Disordered" evidence="1">
    <location>
        <begin position="77"/>
        <end position="131"/>
    </location>
</feature>
<dbReference type="Proteomes" id="UP000054166">
    <property type="component" value="Unassembled WGS sequence"/>
</dbReference>
<evidence type="ECO:0000313" key="2">
    <source>
        <dbReference type="EMBL" id="KIM71581.1"/>
    </source>
</evidence>
<proteinExistence type="predicted"/>
<gene>
    <name evidence="2" type="ORF">PILCRDRAFT_830248</name>
</gene>
<accession>A0A0C3EUU6</accession>
<dbReference type="InParanoid" id="A0A0C3EUU6"/>
<protein>
    <submittedName>
        <fullName evidence="2">Uncharacterized protein</fullName>
    </submittedName>
</protein>
<name>A0A0C3EUU6_PILCF</name>
<sequence length="143" mass="15028">YQTMSTVDANAVNVDARHVQNLTINITYHTGPMINPPPPPPMIEISQTSPSLPDSRGGGPVGDSVDLASEEEFVAARIEVSQKPPPSPESGGGPVADSVNPASEEALVAEIEGSQKPPPNPDSRRERMTDSVEFACLEEVVAG</sequence>
<keyword evidence="3" id="KW-1185">Reference proteome</keyword>